<accession>A0A5C3KM28</accession>
<dbReference type="AlphaFoldDB" id="A0A5C3KM28"/>
<dbReference type="EMBL" id="ML210269">
    <property type="protein sequence ID" value="TFK21390.1"/>
    <property type="molecule type" value="Genomic_DNA"/>
</dbReference>
<organism evidence="2 3">
    <name type="scientific">Coprinopsis marcescibilis</name>
    <name type="common">Agaric fungus</name>
    <name type="synonym">Psathyrella marcescibilis</name>
    <dbReference type="NCBI Taxonomy" id="230819"/>
    <lineage>
        <taxon>Eukaryota</taxon>
        <taxon>Fungi</taxon>
        <taxon>Dikarya</taxon>
        <taxon>Basidiomycota</taxon>
        <taxon>Agaricomycotina</taxon>
        <taxon>Agaricomycetes</taxon>
        <taxon>Agaricomycetidae</taxon>
        <taxon>Agaricales</taxon>
        <taxon>Agaricineae</taxon>
        <taxon>Psathyrellaceae</taxon>
        <taxon>Coprinopsis</taxon>
    </lineage>
</organism>
<evidence type="ECO:0000313" key="3">
    <source>
        <dbReference type="Proteomes" id="UP000307440"/>
    </source>
</evidence>
<evidence type="ECO:0000313" key="2">
    <source>
        <dbReference type="EMBL" id="TFK21390.1"/>
    </source>
</evidence>
<evidence type="ECO:0000256" key="1">
    <source>
        <dbReference type="SAM" id="MobiDB-lite"/>
    </source>
</evidence>
<dbReference type="STRING" id="230819.A0A5C3KM28"/>
<proteinExistence type="predicted"/>
<keyword evidence="3" id="KW-1185">Reference proteome</keyword>
<dbReference type="Proteomes" id="UP000307440">
    <property type="component" value="Unassembled WGS sequence"/>
</dbReference>
<reference evidence="2 3" key="1">
    <citation type="journal article" date="2019" name="Nat. Ecol. Evol.">
        <title>Megaphylogeny resolves global patterns of mushroom evolution.</title>
        <authorList>
            <person name="Varga T."/>
            <person name="Krizsan K."/>
            <person name="Foldi C."/>
            <person name="Dima B."/>
            <person name="Sanchez-Garcia M."/>
            <person name="Sanchez-Ramirez S."/>
            <person name="Szollosi G.J."/>
            <person name="Szarkandi J.G."/>
            <person name="Papp V."/>
            <person name="Albert L."/>
            <person name="Andreopoulos W."/>
            <person name="Angelini C."/>
            <person name="Antonin V."/>
            <person name="Barry K.W."/>
            <person name="Bougher N.L."/>
            <person name="Buchanan P."/>
            <person name="Buyck B."/>
            <person name="Bense V."/>
            <person name="Catcheside P."/>
            <person name="Chovatia M."/>
            <person name="Cooper J."/>
            <person name="Damon W."/>
            <person name="Desjardin D."/>
            <person name="Finy P."/>
            <person name="Geml J."/>
            <person name="Haridas S."/>
            <person name="Hughes K."/>
            <person name="Justo A."/>
            <person name="Karasinski D."/>
            <person name="Kautmanova I."/>
            <person name="Kiss B."/>
            <person name="Kocsube S."/>
            <person name="Kotiranta H."/>
            <person name="LaButti K.M."/>
            <person name="Lechner B.E."/>
            <person name="Liimatainen K."/>
            <person name="Lipzen A."/>
            <person name="Lukacs Z."/>
            <person name="Mihaltcheva S."/>
            <person name="Morgado L.N."/>
            <person name="Niskanen T."/>
            <person name="Noordeloos M.E."/>
            <person name="Ohm R.A."/>
            <person name="Ortiz-Santana B."/>
            <person name="Ovrebo C."/>
            <person name="Racz N."/>
            <person name="Riley R."/>
            <person name="Savchenko A."/>
            <person name="Shiryaev A."/>
            <person name="Soop K."/>
            <person name="Spirin V."/>
            <person name="Szebenyi C."/>
            <person name="Tomsovsky M."/>
            <person name="Tulloss R.E."/>
            <person name="Uehling J."/>
            <person name="Grigoriev I.V."/>
            <person name="Vagvolgyi C."/>
            <person name="Papp T."/>
            <person name="Martin F.M."/>
            <person name="Miettinen O."/>
            <person name="Hibbett D.S."/>
            <person name="Nagy L.G."/>
        </authorList>
    </citation>
    <scope>NUCLEOTIDE SEQUENCE [LARGE SCALE GENOMIC DNA]</scope>
    <source>
        <strain evidence="2 3">CBS 121175</strain>
    </source>
</reference>
<protein>
    <submittedName>
        <fullName evidence="2">Uncharacterized protein</fullName>
    </submittedName>
</protein>
<name>A0A5C3KM28_COPMA</name>
<gene>
    <name evidence="2" type="ORF">FA15DRAFT_658319</name>
</gene>
<feature type="region of interest" description="Disordered" evidence="1">
    <location>
        <begin position="276"/>
        <end position="312"/>
    </location>
</feature>
<sequence>MQHYTINKFYNCKTAVASLKAVIEAMEAKKKEHNQVFPITAIKWDDIVLQQFTDPNIWRFCEVSEIDGKIEAQFCVQGILYGKELPPISSNSASINKRARQYLRQHVSLYGAGLDAFNKQVEALKLVYMKIANHFPNNSIKFWLPTMIEDHPGLDASTRYFTHKSLCGGTRSIPFGEFVDPNGALEAMLNGEFIHGYDNYMEYFERLTDSSGSHQYRTVSPTAFKLGDIVEAVVTICCVPLQDKKLKMLIALRALTLIDHSEQDRAAILHMRQRYPGVRSTPRSSPMKRKAPYTTNPEVRSAESAVSHMQID</sequence>
<dbReference type="OrthoDB" id="3269456at2759"/>